<keyword evidence="7" id="KW-1185">Reference proteome</keyword>
<dbReference type="EMBL" id="JAGEOJ010000022">
    <property type="protein sequence ID" value="MBO2453690.1"/>
    <property type="molecule type" value="Genomic_DNA"/>
</dbReference>
<evidence type="ECO:0000256" key="4">
    <source>
        <dbReference type="SAM" id="Phobius"/>
    </source>
</evidence>
<keyword evidence="4" id="KW-0472">Membrane</keyword>
<gene>
    <name evidence="6" type="ORF">J4573_41840</name>
</gene>
<evidence type="ECO:0000256" key="2">
    <source>
        <dbReference type="ARBA" id="ARBA00022801"/>
    </source>
</evidence>
<dbReference type="Gene3D" id="2.40.10.120">
    <property type="match status" value="1"/>
</dbReference>
<keyword evidence="1" id="KW-0645">Protease</keyword>
<keyword evidence="2" id="KW-0378">Hydrolase</keyword>
<reference evidence="6" key="1">
    <citation type="submission" date="2021-03" db="EMBL/GenBank/DDBJ databases">
        <authorList>
            <person name="Kanchanasin P."/>
            <person name="Saeng-In P."/>
            <person name="Phongsopitanun W."/>
            <person name="Yuki M."/>
            <person name="Kudo T."/>
            <person name="Ohkuma M."/>
            <person name="Tanasupawat S."/>
        </authorList>
    </citation>
    <scope>NUCLEOTIDE SEQUENCE</scope>
    <source>
        <strain evidence="6">GKU 128</strain>
    </source>
</reference>
<evidence type="ECO:0000259" key="5">
    <source>
        <dbReference type="PROSITE" id="PS50106"/>
    </source>
</evidence>
<sequence length="362" mass="36987">MNEGRQGCASGLVVVAAAVALAVFLLRPLLDHGTEDVQAAPQPTVTQTKPGKPSGRRPGVVNIDTEQGFRMIRAAGTGIVLDASGLVLTNNHVIQGATSIKGTDTDNHRTYTARVIGYDKSGDIALIKLATSTRLKTAVIGDSTKVSEGDLVTAVGNAGGKGGNPTVVTGAVTALEQEITASDSTDGSSERLTGLIETNAPIQPGDSGGPLLNTSGQVIGMNTAASSGFRMNHTGGHRGYAITSARAIEVVRQIQRGQTTATIHIGPTAMLGVQVRTPTTKSGGRANGAYIASTLSGTPAETAGLRPGTTIIALDDQPVDSPGTLTDLLLRHRPGDTVRLTLTTPTGNQTVTPLTLADGPPQ</sequence>
<dbReference type="GO" id="GO:0004252">
    <property type="term" value="F:serine-type endopeptidase activity"/>
    <property type="evidence" value="ECO:0007669"/>
    <property type="project" value="InterPro"/>
</dbReference>
<dbReference type="PANTHER" id="PTHR43343:SF3">
    <property type="entry name" value="PROTEASE DO-LIKE 8, CHLOROPLASTIC"/>
    <property type="match status" value="1"/>
</dbReference>
<protein>
    <submittedName>
        <fullName evidence="6">Trypsin-like peptidase domain-containing protein</fullName>
    </submittedName>
</protein>
<feature type="transmembrane region" description="Helical" evidence="4">
    <location>
        <begin position="12"/>
        <end position="30"/>
    </location>
</feature>
<dbReference type="SUPFAM" id="SSF50156">
    <property type="entry name" value="PDZ domain-like"/>
    <property type="match status" value="1"/>
</dbReference>
<evidence type="ECO:0000256" key="1">
    <source>
        <dbReference type="ARBA" id="ARBA00022670"/>
    </source>
</evidence>
<dbReference type="SUPFAM" id="SSF50494">
    <property type="entry name" value="Trypsin-like serine proteases"/>
    <property type="match status" value="1"/>
</dbReference>
<accession>A0A939PJA7</accession>
<keyword evidence="4" id="KW-0812">Transmembrane</keyword>
<dbReference type="PRINTS" id="PR00834">
    <property type="entry name" value="PROTEASES2C"/>
</dbReference>
<dbReference type="InterPro" id="IPR001478">
    <property type="entry name" value="PDZ"/>
</dbReference>
<dbReference type="GO" id="GO:0006508">
    <property type="term" value="P:proteolysis"/>
    <property type="evidence" value="ECO:0007669"/>
    <property type="project" value="UniProtKB-KW"/>
</dbReference>
<dbReference type="Pfam" id="PF13180">
    <property type="entry name" value="PDZ_2"/>
    <property type="match status" value="1"/>
</dbReference>
<dbReference type="InterPro" id="IPR051201">
    <property type="entry name" value="Chloro_Bact_Ser_Proteases"/>
</dbReference>
<dbReference type="PANTHER" id="PTHR43343">
    <property type="entry name" value="PEPTIDASE S12"/>
    <property type="match status" value="1"/>
</dbReference>
<name>A0A939PJA7_9ACTN</name>
<evidence type="ECO:0000256" key="3">
    <source>
        <dbReference type="SAM" id="MobiDB-lite"/>
    </source>
</evidence>
<dbReference type="SMART" id="SM00228">
    <property type="entry name" value="PDZ"/>
    <property type="match status" value="1"/>
</dbReference>
<dbReference type="RefSeq" id="WP_208261715.1">
    <property type="nucleotide sequence ID" value="NZ_JAGEOJ010000022.1"/>
</dbReference>
<dbReference type="PROSITE" id="PS50106">
    <property type="entry name" value="PDZ"/>
    <property type="match status" value="1"/>
</dbReference>
<dbReference type="InterPro" id="IPR009003">
    <property type="entry name" value="Peptidase_S1_PA"/>
</dbReference>
<dbReference type="AlphaFoldDB" id="A0A939PJA7"/>
<feature type="region of interest" description="Disordered" evidence="3">
    <location>
        <begin position="37"/>
        <end position="59"/>
    </location>
</feature>
<dbReference type="InterPro" id="IPR036034">
    <property type="entry name" value="PDZ_sf"/>
</dbReference>
<comment type="caution">
    <text evidence="6">The sequence shown here is derived from an EMBL/GenBank/DDBJ whole genome shotgun (WGS) entry which is preliminary data.</text>
</comment>
<proteinExistence type="predicted"/>
<dbReference type="Gene3D" id="2.30.42.10">
    <property type="match status" value="1"/>
</dbReference>
<dbReference type="Pfam" id="PF13365">
    <property type="entry name" value="Trypsin_2"/>
    <property type="match status" value="1"/>
</dbReference>
<evidence type="ECO:0000313" key="6">
    <source>
        <dbReference type="EMBL" id="MBO2453690.1"/>
    </source>
</evidence>
<dbReference type="Proteomes" id="UP000669179">
    <property type="component" value="Unassembled WGS sequence"/>
</dbReference>
<dbReference type="InterPro" id="IPR001940">
    <property type="entry name" value="Peptidase_S1C"/>
</dbReference>
<evidence type="ECO:0000313" key="7">
    <source>
        <dbReference type="Proteomes" id="UP000669179"/>
    </source>
</evidence>
<feature type="domain" description="PDZ" evidence="5">
    <location>
        <begin position="260"/>
        <end position="346"/>
    </location>
</feature>
<keyword evidence="4" id="KW-1133">Transmembrane helix</keyword>
<organism evidence="6 7">
    <name type="scientific">Actinomadura barringtoniae</name>
    <dbReference type="NCBI Taxonomy" id="1427535"/>
    <lineage>
        <taxon>Bacteria</taxon>
        <taxon>Bacillati</taxon>
        <taxon>Actinomycetota</taxon>
        <taxon>Actinomycetes</taxon>
        <taxon>Streptosporangiales</taxon>
        <taxon>Thermomonosporaceae</taxon>
        <taxon>Actinomadura</taxon>
    </lineage>
</organism>